<reference evidence="1" key="1">
    <citation type="submission" date="2021-03" db="EMBL/GenBank/DDBJ databases">
        <title>Evolutionary priming and transition to the ectomycorrhizal habit in an iconic lineage of mushroom-forming fungi: is preadaptation a requirement?</title>
        <authorList>
            <consortium name="DOE Joint Genome Institute"/>
            <person name="Looney B.P."/>
            <person name="Miyauchi S."/>
            <person name="Morin E."/>
            <person name="Drula E."/>
            <person name="Courty P.E."/>
            <person name="Chicoki N."/>
            <person name="Fauchery L."/>
            <person name="Kohler A."/>
            <person name="Kuo A."/>
            <person name="LaButti K."/>
            <person name="Pangilinan J."/>
            <person name="Lipzen A."/>
            <person name="Riley R."/>
            <person name="Andreopoulos W."/>
            <person name="He G."/>
            <person name="Johnson J."/>
            <person name="Barry K.W."/>
            <person name="Grigoriev I.V."/>
            <person name="Nagy L."/>
            <person name="Hibbett D."/>
            <person name="Henrissat B."/>
            <person name="Matheny P.B."/>
            <person name="Labbe J."/>
            <person name="Martin A.F."/>
        </authorList>
    </citation>
    <scope>NUCLEOTIDE SEQUENCE</scope>
    <source>
        <strain evidence="1">BPL698</strain>
    </source>
</reference>
<evidence type="ECO:0000313" key="1">
    <source>
        <dbReference type="EMBL" id="KAI9513090.1"/>
    </source>
</evidence>
<proteinExistence type="predicted"/>
<evidence type="ECO:0000313" key="2">
    <source>
        <dbReference type="Proteomes" id="UP001207468"/>
    </source>
</evidence>
<keyword evidence="1" id="KW-0808">Transferase</keyword>
<name>A0ACC0UP52_9AGAM</name>
<keyword evidence="1" id="KW-0418">Kinase</keyword>
<keyword evidence="2" id="KW-1185">Reference proteome</keyword>
<organism evidence="1 2">
    <name type="scientific">Russula earlei</name>
    <dbReference type="NCBI Taxonomy" id="71964"/>
    <lineage>
        <taxon>Eukaryota</taxon>
        <taxon>Fungi</taxon>
        <taxon>Dikarya</taxon>
        <taxon>Basidiomycota</taxon>
        <taxon>Agaricomycotina</taxon>
        <taxon>Agaricomycetes</taxon>
        <taxon>Russulales</taxon>
        <taxon>Russulaceae</taxon>
        <taxon>Russula</taxon>
    </lineage>
</organism>
<gene>
    <name evidence="1" type="ORF">F5148DRAFT_1158651</name>
</gene>
<sequence length="299" mass="31992">MLLAVQLYVPFRPPFIIPDHAITLLQYVLPPNSVVYTGCVGDDDFSEQLKRANKKEGLAEAYLVKKGEQTGACAVVITGHQRSLVTTLAAAEKFDKDHLSAPHVAPLVDAAKFFYVEGYFLTHGLDSALEVAKKASDSGKVFVLNLSAPFIAQYFKLQLEQVFPYCDFVIGNESEAAAWASAAGRPNKDDIPTIARSIATLPKSNPSRPRTVVITQGPDSTVVVTAEDAGKPKIFPVDRLEESQIVDTNGAGDAFAGGFLGALVSGKSVDEAVLVGHKLAGMGVQLVGPQYPWPKVPVL</sequence>
<comment type="caution">
    <text evidence="1">The sequence shown here is derived from an EMBL/GenBank/DDBJ whole genome shotgun (WGS) entry which is preliminary data.</text>
</comment>
<protein>
    <submittedName>
        <fullName evidence="1">Adenosine kinase</fullName>
    </submittedName>
</protein>
<accession>A0ACC0UP52</accession>
<dbReference type="Proteomes" id="UP001207468">
    <property type="component" value="Unassembled WGS sequence"/>
</dbReference>
<dbReference type="EMBL" id="JAGFNK010000003">
    <property type="protein sequence ID" value="KAI9513090.1"/>
    <property type="molecule type" value="Genomic_DNA"/>
</dbReference>